<dbReference type="Pfam" id="PF07695">
    <property type="entry name" value="7TMR-DISM_7TM"/>
    <property type="match status" value="1"/>
</dbReference>
<dbReference type="InterPro" id="IPR004358">
    <property type="entry name" value="Sig_transdc_His_kin-like_C"/>
</dbReference>
<dbReference type="SMART" id="SM00448">
    <property type="entry name" value="REC"/>
    <property type="match status" value="2"/>
</dbReference>
<evidence type="ECO:0000259" key="16">
    <source>
        <dbReference type="PROSITE" id="PS50110"/>
    </source>
</evidence>
<keyword evidence="18" id="KW-1185">Reference proteome</keyword>
<dbReference type="Gene3D" id="3.30.565.10">
    <property type="entry name" value="Histidine kinase-like ATPase, C-terminal domain"/>
    <property type="match status" value="1"/>
</dbReference>
<sequence length="1027" mass="114071">MSHFNVSFMKYSFVAILFILSSMLSFESSAHVKKTSIPIASMSKFEDESANMRISDVLALDQSDWEAISTNEVNNFGYSKSAFWLKVTFMKPQEDCCILTVSYTPLDYLDFYQVIDGTRLVHQQSGDRYAFDVRPFHDRHNTFRVTFSSNEPTVFYLRVQSESILQLPLEYYTDIEFAQTLGQENFFLGLFYGGLLLIAVYNAFVFFRLRDKVYAYYLFFVISAALSAACWDGLAFHYLWPNAPDWASRSIPITTGMLTFCTLLFSQELLQIRKNMPWVNIIVEITKAVSVLLIVMTYIVSYSTVGQLSFAVAIGSGVIGMLVGVAALYKRIEGSGLYLVAWSLLFAGVSMNSMANIGLIHDSVVTNYLMHLGGVVEVCLFSVALANRIKLLKQDKQDAETRMSIERQIAQDKANTLAIISHELRTPMNAVLGFVYLAKQGKGQLSTQDYLEKIEQASSNLVKIINDSLDFSKLEQKKLSLKCEPFSLVDVVDHVTSVSTPALAGKPVQMHIQVAPDVPAHLMGDSVRLEQVIINLTNNAIKHTDHGYVGVGISVVRKAGHEVVLAFNISDSGQGISRQSRDRLFKPYSQLDEHHKGTGLGLSISQKIVHLMGGKIECFSQVGRGSLFSFELSFPLINAPERPSESAHVLLVCENTLFGENTELTLKWLGMECDLVSASQALEMTCNYDLILVDQALEGISGETFIDILQTTDLSEIPVAMLCNIDEVDEVEGNVCRLSKPIRVSDVLQLVGKMNGKEVDEQSLLSDTDYALSGLKVLVADDNKLNQEFISDMLAMFGADVDVVENGQQALDALSKFDYHVLLLDLHMPEVDGIECAMEIRKNPKLSDLTIICTSASPGAASYRVDVFDDCIAKPILADQLLELLSPYCLDISHDNKRNTKGEIRWPSEEPTLLIEGIDMSFLLNQCAHCDLKVKNRLTIFSDMATSFLHDVSEVSPDNTRDLQRIYHDFAGTAGVIGATELQDMALSLDLSLQEGKFDEGISEKLSKQTAEMISRIQASSISSTVV</sequence>
<evidence type="ECO:0000313" key="18">
    <source>
        <dbReference type="Proteomes" id="UP001156690"/>
    </source>
</evidence>
<dbReference type="SUPFAM" id="SSF47384">
    <property type="entry name" value="Homodimeric domain of signal transducing histidine kinase"/>
    <property type="match status" value="1"/>
</dbReference>
<evidence type="ECO:0000256" key="11">
    <source>
        <dbReference type="ARBA" id="ARBA00023012"/>
    </source>
</evidence>
<keyword evidence="8" id="KW-0378">Hydrolase</keyword>
<dbReference type="InterPro" id="IPR036890">
    <property type="entry name" value="HATPase_C_sf"/>
</dbReference>
<feature type="transmembrane region" description="Helical" evidence="14">
    <location>
        <begin position="278"/>
        <end position="302"/>
    </location>
</feature>
<proteinExistence type="predicted"/>
<dbReference type="SUPFAM" id="SSF55874">
    <property type="entry name" value="ATPase domain of HSP90 chaperone/DNA topoisomerase II/histidine kinase"/>
    <property type="match status" value="1"/>
</dbReference>
<feature type="transmembrane region" description="Helical" evidence="14">
    <location>
        <begin position="214"/>
        <end position="240"/>
    </location>
</feature>
<feature type="domain" description="Response regulatory" evidence="16">
    <location>
        <begin position="648"/>
        <end position="755"/>
    </location>
</feature>
<gene>
    <name evidence="17" type="ORF">GCM10007932_42960</name>
</gene>
<comment type="catalytic activity">
    <reaction evidence="1">
        <text>ATP + protein L-histidine = ADP + protein N-phospho-L-histidine.</text>
        <dbReference type="EC" id="2.7.13.3"/>
    </reaction>
</comment>
<dbReference type="GO" id="GO:0005886">
    <property type="term" value="C:plasma membrane"/>
    <property type="evidence" value="ECO:0007669"/>
    <property type="project" value="UniProtKB-SubCell"/>
</dbReference>
<keyword evidence="9" id="KW-0067">ATP-binding</keyword>
<evidence type="ECO:0000259" key="15">
    <source>
        <dbReference type="PROSITE" id="PS50109"/>
    </source>
</evidence>
<evidence type="ECO:0000313" key="17">
    <source>
        <dbReference type="EMBL" id="GLQ74934.1"/>
    </source>
</evidence>
<dbReference type="CDD" id="cd16922">
    <property type="entry name" value="HATPase_EvgS-ArcB-TorS-like"/>
    <property type="match status" value="1"/>
</dbReference>
<dbReference type="GO" id="GO:0000155">
    <property type="term" value="F:phosphorelay sensor kinase activity"/>
    <property type="evidence" value="ECO:0007669"/>
    <property type="project" value="InterPro"/>
</dbReference>
<feature type="modified residue" description="4-aspartylphosphate" evidence="13">
    <location>
        <position position="825"/>
    </location>
</feature>
<dbReference type="Proteomes" id="UP001156690">
    <property type="component" value="Unassembled WGS sequence"/>
</dbReference>
<dbReference type="EC" id="2.7.13.3" evidence="3"/>
<evidence type="ECO:0000256" key="8">
    <source>
        <dbReference type="ARBA" id="ARBA00022801"/>
    </source>
</evidence>
<dbReference type="PROSITE" id="PS50110">
    <property type="entry name" value="RESPONSE_REGULATORY"/>
    <property type="match status" value="2"/>
</dbReference>
<dbReference type="InterPro" id="IPR011622">
    <property type="entry name" value="7TMR_DISM_rcpt_extracell_dom2"/>
</dbReference>
<dbReference type="PANTHER" id="PTHR45339">
    <property type="entry name" value="HYBRID SIGNAL TRANSDUCTION HISTIDINE KINASE J"/>
    <property type="match status" value="1"/>
</dbReference>
<dbReference type="Pfam" id="PF07696">
    <property type="entry name" value="7TMR-DISMED2"/>
    <property type="match status" value="1"/>
</dbReference>
<dbReference type="GO" id="GO:0005524">
    <property type="term" value="F:ATP binding"/>
    <property type="evidence" value="ECO:0007669"/>
    <property type="project" value="UniProtKB-KW"/>
</dbReference>
<dbReference type="PROSITE" id="PS50109">
    <property type="entry name" value="HIS_KIN"/>
    <property type="match status" value="1"/>
</dbReference>
<dbReference type="SUPFAM" id="SSF52172">
    <property type="entry name" value="CheY-like"/>
    <property type="match status" value="2"/>
</dbReference>
<keyword evidence="5 13" id="KW-0597">Phosphoprotein</keyword>
<dbReference type="SMART" id="SM00388">
    <property type="entry name" value="HisKA"/>
    <property type="match status" value="1"/>
</dbReference>
<dbReference type="InterPro" id="IPR036097">
    <property type="entry name" value="HisK_dim/P_sf"/>
</dbReference>
<protein>
    <recommendedName>
        <fullName evidence="3">histidine kinase</fullName>
        <ecNumber evidence="3">2.7.13.3</ecNumber>
    </recommendedName>
</protein>
<dbReference type="SMART" id="SM00387">
    <property type="entry name" value="HATPase_c"/>
    <property type="match status" value="1"/>
</dbReference>
<dbReference type="InterPro" id="IPR005467">
    <property type="entry name" value="His_kinase_dom"/>
</dbReference>
<dbReference type="Pfam" id="PF00072">
    <property type="entry name" value="Response_reg"/>
    <property type="match status" value="1"/>
</dbReference>
<dbReference type="GO" id="GO:0016787">
    <property type="term" value="F:hydrolase activity"/>
    <property type="evidence" value="ECO:0007669"/>
    <property type="project" value="UniProtKB-KW"/>
</dbReference>
<evidence type="ECO:0000256" key="5">
    <source>
        <dbReference type="ARBA" id="ARBA00022553"/>
    </source>
</evidence>
<feature type="transmembrane region" description="Helical" evidence="14">
    <location>
        <begin position="246"/>
        <end position="266"/>
    </location>
</feature>
<dbReference type="SUPFAM" id="SSF47226">
    <property type="entry name" value="Histidine-containing phosphotransfer domain, HPT domain"/>
    <property type="match status" value="1"/>
</dbReference>
<reference evidence="18" key="1">
    <citation type="journal article" date="2019" name="Int. J. Syst. Evol. Microbiol.">
        <title>The Global Catalogue of Microorganisms (GCM) 10K type strain sequencing project: providing services to taxonomists for standard genome sequencing and annotation.</title>
        <authorList>
            <consortium name="The Broad Institute Genomics Platform"/>
            <consortium name="The Broad Institute Genome Sequencing Center for Infectious Disease"/>
            <person name="Wu L."/>
            <person name="Ma J."/>
        </authorList>
    </citation>
    <scope>NUCLEOTIDE SEQUENCE [LARGE SCALE GENOMIC DNA]</scope>
    <source>
        <strain evidence="18">NBRC 15640</strain>
    </source>
</reference>
<dbReference type="InterPro" id="IPR003661">
    <property type="entry name" value="HisK_dim/P_dom"/>
</dbReference>
<dbReference type="Gene3D" id="2.60.40.2380">
    <property type="match status" value="1"/>
</dbReference>
<keyword evidence="4" id="KW-1003">Cell membrane</keyword>
<evidence type="ECO:0000256" key="2">
    <source>
        <dbReference type="ARBA" id="ARBA00004651"/>
    </source>
</evidence>
<keyword evidence="12 14" id="KW-0472">Membrane</keyword>
<evidence type="ECO:0000256" key="10">
    <source>
        <dbReference type="ARBA" id="ARBA00022989"/>
    </source>
</evidence>
<dbReference type="InterPro" id="IPR036641">
    <property type="entry name" value="HPT_dom_sf"/>
</dbReference>
<dbReference type="Gene3D" id="1.10.287.130">
    <property type="match status" value="1"/>
</dbReference>
<dbReference type="PRINTS" id="PR00344">
    <property type="entry name" value="BCTRLSENSOR"/>
</dbReference>
<dbReference type="Pfam" id="PF00512">
    <property type="entry name" value="HisKA"/>
    <property type="match status" value="1"/>
</dbReference>
<dbReference type="CDD" id="cd17546">
    <property type="entry name" value="REC_hyHK_CKI1_RcsC-like"/>
    <property type="match status" value="1"/>
</dbReference>
<keyword evidence="6 14" id="KW-0812">Transmembrane</keyword>
<evidence type="ECO:0000256" key="1">
    <source>
        <dbReference type="ARBA" id="ARBA00000085"/>
    </source>
</evidence>
<evidence type="ECO:0000256" key="4">
    <source>
        <dbReference type="ARBA" id="ARBA00022475"/>
    </source>
</evidence>
<dbReference type="AlphaFoldDB" id="A0AAV5NWL7"/>
<name>A0AAV5NWL7_9VIBR</name>
<feature type="domain" description="Histidine kinase" evidence="15">
    <location>
        <begin position="419"/>
        <end position="636"/>
    </location>
</feature>
<organism evidence="17 18">
    <name type="scientific">Vibrio penaeicida</name>
    <dbReference type="NCBI Taxonomy" id="104609"/>
    <lineage>
        <taxon>Bacteria</taxon>
        <taxon>Pseudomonadati</taxon>
        <taxon>Pseudomonadota</taxon>
        <taxon>Gammaproteobacteria</taxon>
        <taxon>Vibrionales</taxon>
        <taxon>Vibrionaceae</taxon>
        <taxon>Vibrio</taxon>
    </lineage>
</organism>
<evidence type="ECO:0000256" key="7">
    <source>
        <dbReference type="ARBA" id="ARBA00022741"/>
    </source>
</evidence>
<dbReference type="InterPro" id="IPR001789">
    <property type="entry name" value="Sig_transdc_resp-reg_receiver"/>
</dbReference>
<feature type="transmembrane region" description="Helical" evidence="14">
    <location>
        <begin position="308"/>
        <end position="329"/>
    </location>
</feature>
<evidence type="ECO:0000256" key="3">
    <source>
        <dbReference type="ARBA" id="ARBA00012438"/>
    </source>
</evidence>
<dbReference type="FunFam" id="3.30.565.10:FF:000010">
    <property type="entry name" value="Sensor histidine kinase RcsC"/>
    <property type="match status" value="1"/>
</dbReference>
<comment type="caution">
    <text evidence="17">The sequence shown here is derived from an EMBL/GenBank/DDBJ whole genome shotgun (WGS) entry which is preliminary data.</text>
</comment>
<keyword evidence="7" id="KW-0547">Nucleotide-binding</keyword>
<evidence type="ECO:0000256" key="9">
    <source>
        <dbReference type="ARBA" id="ARBA00022840"/>
    </source>
</evidence>
<dbReference type="PANTHER" id="PTHR45339:SF1">
    <property type="entry name" value="HYBRID SIGNAL TRANSDUCTION HISTIDINE KINASE J"/>
    <property type="match status" value="1"/>
</dbReference>
<dbReference type="Gene3D" id="3.40.50.2300">
    <property type="match status" value="2"/>
</dbReference>
<feature type="modified residue" description="4-aspartylphosphate" evidence="13">
    <location>
        <position position="694"/>
    </location>
</feature>
<evidence type="ECO:0000256" key="12">
    <source>
        <dbReference type="ARBA" id="ARBA00023136"/>
    </source>
</evidence>
<keyword evidence="11" id="KW-0902">Two-component regulatory system</keyword>
<feature type="domain" description="Response regulatory" evidence="16">
    <location>
        <begin position="776"/>
        <end position="889"/>
    </location>
</feature>
<evidence type="ECO:0000256" key="6">
    <source>
        <dbReference type="ARBA" id="ARBA00022692"/>
    </source>
</evidence>
<dbReference type="InterPro" id="IPR011623">
    <property type="entry name" value="7TMR_DISM_rcpt_extracell_dom1"/>
</dbReference>
<keyword evidence="10 14" id="KW-1133">Transmembrane helix</keyword>
<evidence type="ECO:0000256" key="14">
    <source>
        <dbReference type="SAM" id="Phobius"/>
    </source>
</evidence>
<dbReference type="Gene3D" id="1.20.120.160">
    <property type="entry name" value="HPT domain"/>
    <property type="match status" value="1"/>
</dbReference>
<feature type="transmembrane region" description="Helical" evidence="14">
    <location>
        <begin position="336"/>
        <end position="359"/>
    </location>
</feature>
<dbReference type="CDD" id="cd00082">
    <property type="entry name" value="HisKA"/>
    <property type="match status" value="1"/>
</dbReference>
<dbReference type="EMBL" id="BSNX01000067">
    <property type="protein sequence ID" value="GLQ74934.1"/>
    <property type="molecule type" value="Genomic_DNA"/>
</dbReference>
<accession>A0AAV5NWL7</accession>
<feature type="transmembrane region" description="Helical" evidence="14">
    <location>
        <begin position="186"/>
        <end position="207"/>
    </location>
</feature>
<evidence type="ECO:0000256" key="13">
    <source>
        <dbReference type="PROSITE-ProRule" id="PRU00169"/>
    </source>
</evidence>
<comment type="subcellular location">
    <subcellularLocation>
        <location evidence="2">Cell membrane</location>
        <topology evidence="2">Multi-pass membrane protein</topology>
    </subcellularLocation>
</comment>
<dbReference type="Pfam" id="PF02518">
    <property type="entry name" value="HATPase_c"/>
    <property type="match status" value="1"/>
</dbReference>
<dbReference type="InterPro" id="IPR003594">
    <property type="entry name" value="HATPase_dom"/>
</dbReference>
<dbReference type="InterPro" id="IPR011006">
    <property type="entry name" value="CheY-like_superfamily"/>
</dbReference>